<evidence type="ECO:0000313" key="1">
    <source>
        <dbReference type="EMBL" id="KKR79631.1"/>
    </source>
</evidence>
<proteinExistence type="predicted"/>
<dbReference type="EMBL" id="LBZW01000005">
    <property type="protein sequence ID" value="KKR79631.1"/>
    <property type="molecule type" value="Genomic_DNA"/>
</dbReference>
<protein>
    <recommendedName>
        <fullName evidence="3">DUF2283 domain-containing protein</fullName>
    </recommendedName>
</protein>
<dbReference type="Pfam" id="PF10049">
    <property type="entry name" value="DUF2283"/>
    <property type="match status" value="1"/>
</dbReference>
<dbReference type="PANTHER" id="PTHR37029">
    <property type="entry name" value="SSR1768 PROTEIN"/>
    <property type="match status" value="1"/>
</dbReference>
<dbReference type="Proteomes" id="UP000034749">
    <property type="component" value="Unassembled WGS sequence"/>
</dbReference>
<organism evidence="1 2">
    <name type="scientific">Candidatus Nomurabacteria bacterium GW2011_GWA2_40_9</name>
    <dbReference type="NCBI Taxonomy" id="1618734"/>
    <lineage>
        <taxon>Bacteria</taxon>
        <taxon>Candidatus Nomuraibacteriota</taxon>
    </lineage>
</organism>
<evidence type="ECO:0000313" key="2">
    <source>
        <dbReference type="Proteomes" id="UP000034749"/>
    </source>
</evidence>
<evidence type="ECO:0008006" key="3">
    <source>
        <dbReference type="Google" id="ProtNLM"/>
    </source>
</evidence>
<reference evidence="1 2" key="1">
    <citation type="journal article" date="2015" name="Nature">
        <title>rRNA introns, odd ribosomes, and small enigmatic genomes across a large radiation of phyla.</title>
        <authorList>
            <person name="Brown C.T."/>
            <person name="Hug L.A."/>
            <person name="Thomas B.C."/>
            <person name="Sharon I."/>
            <person name="Castelle C.J."/>
            <person name="Singh A."/>
            <person name="Wilkins M.J."/>
            <person name="Williams K.H."/>
            <person name="Banfield J.F."/>
        </authorList>
    </citation>
    <scope>NUCLEOTIDE SEQUENCE [LARGE SCALE GENOMIC DNA]</scope>
</reference>
<gene>
    <name evidence="1" type="ORF">UU24_C0005G0049</name>
</gene>
<accession>A0A0G0TXT7</accession>
<dbReference type="PANTHER" id="PTHR37029:SF1">
    <property type="entry name" value="SSR1768 PROTEIN"/>
    <property type="match status" value="1"/>
</dbReference>
<dbReference type="InterPro" id="IPR019270">
    <property type="entry name" value="DUF2283"/>
</dbReference>
<sequence length="77" mass="8744">MKSTYDKIADALYITFQKGKVFNTLKLSDRMMVDLDKRGNTIGIEILDAKNQLSIKSFTNISNIPLYNLESELSVAR</sequence>
<name>A0A0G0TXT7_9BACT</name>
<dbReference type="AlphaFoldDB" id="A0A0G0TXT7"/>
<comment type="caution">
    <text evidence="1">The sequence shown here is derived from an EMBL/GenBank/DDBJ whole genome shotgun (WGS) entry which is preliminary data.</text>
</comment>